<evidence type="ECO:0000313" key="2">
    <source>
        <dbReference type="EMBL" id="CEK90184.1"/>
    </source>
</evidence>
<protein>
    <submittedName>
        <fullName evidence="1">Uncharacterized protein</fullName>
    </submittedName>
</protein>
<organism evidence="1">
    <name type="scientific">Arion vulgaris</name>
    <dbReference type="NCBI Taxonomy" id="1028688"/>
    <lineage>
        <taxon>Eukaryota</taxon>
        <taxon>Metazoa</taxon>
        <taxon>Spiralia</taxon>
        <taxon>Lophotrochozoa</taxon>
        <taxon>Mollusca</taxon>
        <taxon>Gastropoda</taxon>
        <taxon>Heterobranchia</taxon>
        <taxon>Euthyneura</taxon>
        <taxon>Panpulmonata</taxon>
        <taxon>Eupulmonata</taxon>
        <taxon>Stylommatophora</taxon>
        <taxon>Helicina</taxon>
        <taxon>Arionoidea</taxon>
        <taxon>Arionidae</taxon>
        <taxon>Arion</taxon>
    </lineage>
</organism>
<accession>A0A0B7BAW5</accession>
<dbReference type="AlphaFoldDB" id="A0A0B7BAW5"/>
<dbReference type="EMBL" id="HACG01043319">
    <property type="protein sequence ID" value="CEK90184.1"/>
    <property type="molecule type" value="Transcribed_RNA"/>
</dbReference>
<evidence type="ECO:0000313" key="4">
    <source>
        <dbReference type="EMBL" id="CEK90187.1"/>
    </source>
</evidence>
<evidence type="ECO:0000313" key="1">
    <source>
        <dbReference type="EMBL" id="CEK90183.1"/>
    </source>
</evidence>
<dbReference type="EMBL" id="HACG01043318">
    <property type="protein sequence ID" value="CEK90183.1"/>
    <property type="molecule type" value="Transcribed_RNA"/>
</dbReference>
<dbReference type="EMBL" id="HACG01043322">
    <property type="protein sequence ID" value="CEK90187.1"/>
    <property type="molecule type" value="Transcribed_RNA"/>
</dbReference>
<proteinExistence type="predicted"/>
<reference evidence="1" key="1">
    <citation type="submission" date="2014-12" db="EMBL/GenBank/DDBJ databases">
        <title>Insight into the proteome of Arion vulgaris.</title>
        <authorList>
            <person name="Aradska J."/>
            <person name="Bulat T."/>
            <person name="Smidak R."/>
            <person name="Sarate P."/>
            <person name="Gangsoo J."/>
            <person name="Sialana F."/>
            <person name="Bilban M."/>
            <person name="Lubec G."/>
        </authorList>
    </citation>
    <scope>NUCLEOTIDE SEQUENCE</scope>
    <source>
        <tissue evidence="1">Skin</tissue>
    </source>
</reference>
<dbReference type="EMBL" id="HACG01043320">
    <property type="protein sequence ID" value="CEK90185.1"/>
    <property type="molecule type" value="Transcribed_RNA"/>
</dbReference>
<name>A0A0B7BAW5_9EUPU</name>
<evidence type="ECO:0000313" key="3">
    <source>
        <dbReference type="EMBL" id="CEK90185.1"/>
    </source>
</evidence>
<sequence length="88" mass="8938">MGISGTGEALGDIPGLIGISGNGDALGDIPGFKNMAGTGEARGDAPEAIIAFIDFFSTVVVGTNMSFGDMALVGLDFLISKRSRKRSS</sequence>
<gene>
    <name evidence="1" type="primary">ORF175204</name>
    <name evidence="2" type="synonym">ORF175212</name>
    <name evidence="3" type="synonym">ORF175220</name>
    <name evidence="4" type="synonym">ORF175238</name>
</gene>